<accession>A0ABP8GBW6</accession>
<proteinExistence type="inferred from homology"/>
<evidence type="ECO:0000256" key="4">
    <source>
        <dbReference type="ARBA" id="ARBA00022833"/>
    </source>
</evidence>
<evidence type="ECO:0000256" key="2">
    <source>
        <dbReference type="ARBA" id="ARBA00022723"/>
    </source>
</evidence>
<keyword evidence="2" id="KW-0479">Metal-binding</keyword>
<sequence length="280" mass="30259">MVEKPQSNWIHELTWRVVEARIKRSDVVLVPIGATEQHGEHAALMLDTGWAIQSSVAAATMTDCLIAPPLHYGWSYGHMAFPGTVGFSAATLTQVAVEIGECLVRHGFKRIVFVNGNRQANVPPLEIAAAKLQLDTGAFVAVADCGLIARDDVFKLAEGPTGTLGHAGESETSMMLAFYPELVDMKLAPPDRPAGVSHPALRQGHLTLDPRLEGNSWFVPRDPAEFYQQTIERGGVVGDAQPATAEKGAQMVRAIGRRIAEGIDAARSKKLTIRIPDIRV</sequence>
<dbReference type="Gene3D" id="3.40.50.10310">
    <property type="entry name" value="Creatininase"/>
    <property type="match status" value="1"/>
</dbReference>
<keyword evidence="7" id="KW-1185">Reference proteome</keyword>
<dbReference type="EMBL" id="BAABFO010000001">
    <property type="protein sequence ID" value="GAA4321196.1"/>
    <property type="molecule type" value="Genomic_DNA"/>
</dbReference>
<dbReference type="PANTHER" id="PTHR35005:SF1">
    <property type="entry name" value="2-AMINO-5-FORMYLAMINO-6-RIBOSYLAMINOPYRIMIDIN-4(3H)-ONE 5'-MONOPHOSPHATE DEFORMYLASE"/>
    <property type="match status" value="1"/>
</dbReference>
<evidence type="ECO:0000313" key="6">
    <source>
        <dbReference type="EMBL" id="GAA4321196.1"/>
    </source>
</evidence>
<dbReference type="SUPFAM" id="SSF102215">
    <property type="entry name" value="Creatininase"/>
    <property type="match status" value="1"/>
</dbReference>
<comment type="similarity">
    <text evidence="5">Belongs to the creatininase superfamily.</text>
</comment>
<evidence type="ECO:0000256" key="1">
    <source>
        <dbReference type="ARBA" id="ARBA00001947"/>
    </source>
</evidence>
<gene>
    <name evidence="6" type="ORF">GCM10023144_00260</name>
</gene>
<keyword evidence="4" id="KW-0862">Zinc</keyword>
<dbReference type="Proteomes" id="UP001501671">
    <property type="component" value="Unassembled WGS sequence"/>
</dbReference>
<keyword evidence="3" id="KW-0378">Hydrolase</keyword>
<protein>
    <submittedName>
        <fullName evidence="6">Creatininase family protein</fullName>
    </submittedName>
</protein>
<reference evidence="7" key="1">
    <citation type="journal article" date="2019" name="Int. J. Syst. Evol. Microbiol.">
        <title>The Global Catalogue of Microorganisms (GCM) 10K type strain sequencing project: providing services to taxonomists for standard genome sequencing and annotation.</title>
        <authorList>
            <consortium name="The Broad Institute Genomics Platform"/>
            <consortium name="The Broad Institute Genome Sequencing Center for Infectious Disease"/>
            <person name="Wu L."/>
            <person name="Ma J."/>
        </authorList>
    </citation>
    <scope>NUCLEOTIDE SEQUENCE [LARGE SCALE GENOMIC DNA]</scope>
    <source>
        <strain evidence="7">JCM 17666</strain>
    </source>
</reference>
<evidence type="ECO:0000313" key="7">
    <source>
        <dbReference type="Proteomes" id="UP001501671"/>
    </source>
</evidence>
<evidence type="ECO:0000256" key="5">
    <source>
        <dbReference type="ARBA" id="ARBA00024029"/>
    </source>
</evidence>
<comment type="caution">
    <text evidence="6">The sequence shown here is derived from an EMBL/GenBank/DDBJ whole genome shotgun (WGS) entry which is preliminary data.</text>
</comment>
<evidence type="ECO:0000256" key="3">
    <source>
        <dbReference type="ARBA" id="ARBA00022801"/>
    </source>
</evidence>
<dbReference type="PANTHER" id="PTHR35005">
    <property type="entry name" value="3-DEHYDRO-SCYLLO-INOSOSE HYDROLASE"/>
    <property type="match status" value="1"/>
</dbReference>
<comment type="cofactor">
    <cofactor evidence="1">
        <name>Zn(2+)</name>
        <dbReference type="ChEBI" id="CHEBI:29105"/>
    </cofactor>
</comment>
<organism evidence="6 7">
    <name type="scientific">Pigmentiphaga soli</name>
    <dbReference type="NCBI Taxonomy" id="1007095"/>
    <lineage>
        <taxon>Bacteria</taxon>
        <taxon>Pseudomonadati</taxon>
        <taxon>Pseudomonadota</taxon>
        <taxon>Betaproteobacteria</taxon>
        <taxon>Burkholderiales</taxon>
        <taxon>Alcaligenaceae</taxon>
        <taxon>Pigmentiphaga</taxon>
    </lineage>
</organism>
<dbReference type="Pfam" id="PF02633">
    <property type="entry name" value="Creatininase"/>
    <property type="match status" value="1"/>
</dbReference>
<dbReference type="InterPro" id="IPR024087">
    <property type="entry name" value="Creatininase-like_sf"/>
</dbReference>
<dbReference type="InterPro" id="IPR003785">
    <property type="entry name" value="Creatininase/forma_Hydrolase"/>
</dbReference>
<name>A0ABP8GBW6_9BURK</name>